<name>A0AAD9Z3T3_9LECA</name>
<dbReference type="Gene3D" id="3.40.140.10">
    <property type="entry name" value="Cytidine Deaminase, domain 2"/>
    <property type="match status" value="1"/>
</dbReference>
<evidence type="ECO:0000313" key="5">
    <source>
        <dbReference type="EMBL" id="KAK3169802.1"/>
    </source>
</evidence>
<comment type="caution">
    <text evidence="5">The sequence shown here is derived from an EMBL/GenBank/DDBJ whole genome shotgun (WGS) entry which is preliminary data.</text>
</comment>
<comment type="similarity">
    <text evidence="2">Belongs to the cytidine and deoxycytidylate deaminase family. ADAT3 subfamily.</text>
</comment>
<dbReference type="Pfam" id="PF00383">
    <property type="entry name" value="dCMP_cyt_deam_1"/>
    <property type="match status" value="1"/>
</dbReference>
<dbReference type="PROSITE" id="PS51747">
    <property type="entry name" value="CYT_DCMP_DEAMINASES_2"/>
    <property type="match status" value="1"/>
</dbReference>
<evidence type="ECO:0000256" key="2">
    <source>
        <dbReference type="ARBA" id="ARBA00038160"/>
    </source>
</evidence>
<dbReference type="EMBL" id="JASNWA010000009">
    <property type="protein sequence ID" value="KAK3169802.1"/>
    <property type="molecule type" value="Genomic_DNA"/>
</dbReference>
<gene>
    <name evidence="5" type="ORF">OEA41_009186</name>
</gene>
<evidence type="ECO:0000256" key="1">
    <source>
        <dbReference type="ARBA" id="ARBA00022694"/>
    </source>
</evidence>
<proteinExistence type="inferred from homology"/>
<dbReference type="PANTHER" id="PTHR11079">
    <property type="entry name" value="CYTOSINE DEAMINASE FAMILY MEMBER"/>
    <property type="match status" value="1"/>
</dbReference>
<feature type="domain" description="CMP/dCMP-type deaminase" evidence="4">
    <location>
        <begin position="220"/>
        <end position="386"/>
    </location>
</feature>
<feature type="compositionally biased region" description="Basic and acidic residues" evidence="3">
    <location>
        <begin position="90"/>
        <end position="106"/>
    </location>
</feature>
<sequence>MGSRSDAESPQQPDRLSDGLLKTLTRSGCLIALRTKAEAKLLNDVQTTEAYITEIPLKSASAVLKTVDSAIREFEPINLNHLRRLVKPEHLPSHLQKDEDKERPKSLGDIVVDPPRSTGVGATNPVTGFNGQPPILHFLACATSVISYEHLQSLLSIVLPSLASGLGPCVRIIKVPLTSPASHDQAEKFSRQYWPTVYKGGNPFGPHPSIFARATEEIQHQAGDYMGLAMRAGRATSSEGKGEPIGAVIVDRSCSKGPTVVVVAGDARWNNIAKSEESGSGNVMAHAVMRAIGMVAKKRLALANGLQAPAMDGEQPNLFNDEPLTPLERDVYSRAILAPGGYLCRDFELYLTHEPCLMCSMAILHSRFGRVVFGQRMPRTGGLTADIVGGITSCTGDSAPRSGYGLWWCPELNWKYLAWSFDDPSQTALSERDIHA</sequence>
<dbReference type="CDD" id="cd01285">
    <property type="entry name" value="nucleoside_deaminase"/>
    <property type="match status" value="1"/>
</dbReference>
<keyword evidence="1" id="KW-0819">tRNA processing</keyword>
<protein>
    <recommendedName>
        <fullName evidence="4">CMP/dCMP-type deaminase domain-containing protein</fullName>
    </recommendedName>
</protein>
<dbReference type="GO" id="GO:0052717">
    <property type="term" value="F:tRNA-specific adenosine-34 deaminase activity"/>
    <property type="evidence" value="ECO:0007669"/>
    <property type="project" value="TreeGrafter"/>
</dbReference>
<organism evidence="5 6">
    <name type="scientific">Lepraria neglecta</name>
    <dbReference type="NCBI Taxonomy" id="209136"/>
    <lineage>
        <taxon>Eukaryota</taxon>
        <taxon>Fungi</taxon>
        <taxon>Dikarya</taxon>
        <taxon>Ascomycota</taxon>
        <taxon>Pezizomycotina</taxon>
        <taxon>Lecanoromycetes</taxon>
        <taxon>OSLEUM clade</taxon>
        <taxon>Lecanoromycetidae</taxon>
        <taxon>Lecanorales</taxon>
        <taxon>Lecanorineae</taxon>
        <taxon>Stereocaulaceae</taxon>
        <taxon>Lepraria</taxon>
    </lineage>
</organism>
<evidence type="ECO:0000313" key="6">
    <source>
        <dbReference type="Proteomes" id="UP001276659"/>
    </source>
</evidence>
<dbReference type="SUPFAM" id="SSF53927">
    <property type="entry name" value="Cytidine deaminase-like"/>
    <property type="match status" value="1"/>
</dbReference>
<feature type="region of interest" description="Disordered" evidence="3">
    <location>
        <begin position="90"/>
        <end position="117"/>
    </location>
</feature>
<dbReference type="InterPro" id="IPR016193">
    <property type="entry name" value="Cytidine_deaminase-like"/>
</dbReference>
<dbReference type="Proteomes" id="UP001276659">
    <property type="component" value="Unassembled WGS sequence"/>
</dbReference>
<evidence type="ECO:0000259" key="4">
    <source>
        <dbReference type="PROSITE" id="PS51747"/>
    </source>
</evidence>
<reference evidence="5" key="1">
    <citation type="submission" date="2022-11" db="EMBL/GenBank/DDBJ databases">
        <title>Chromosomal genome sequence assembly and mating type (MAT) locus characterization of the leprose asexual lichenized fungus Lepraria neglecta (Nyl.) Erichsen.</title>
        <authorList>
            <person name="Allen J.L."/>
            <person name="Pfeffer B."/>
        </authorList>
    </citation>
    <scope>NUCLEOTIDE SEQUENCE</scope>
    <source>
        <strain evidence="5">Allen 5258</strain>
    </source>
</reference>
<dbReference type="AlphaFoldDB" id="A0AAD9Z3T3"/>
<keyword evidence="6" id="KW-1185">Reference proteome</keyword>
<dbReference type="InterPro" id="IPR002125">
    <property type="entry name" value="CMP_dCMP_dom"/>
</dbReference>
<dbReference type="PANTHER" id="PTHR11079:SF156">
    <property type="entry name" value="INACTIVE TRNA-SPECIFIC ADENOSINE DEAMINASE-LIKE PROTEIN 3-RELATED"/>
    <property type="match status" value="1"/>
</dbReference>
<dbReference type="GO" id="GO:0008033">
    <property type="term" value="P:tRNA processing"/>
    <property type="evidence" value="ECO:0007669"/>
    <property type="project" value="UniProtKB-KW"/>
</dbReference>
<evidence type="ECO:0000256" key="3">
    <source>
        <dbReference type="SAM" id="MobiDB-lite"/>
    </source>
</evidence>
<dbReference type="GO" id="GO:0005737">
    <property type="term" value="C:cytoplasm"/>
    <property type="evidence" value="ECO:0007669"/>
    <property type="project" value="TreeGrafter"/>
</dbReference>
<dbReference type="GO" id="GO:0005634">
    <property type="term" value="C:nucleus"/>
    <property type="evidence" value="ECO:0007669"/>
    <property type="project" value="TreeGrafter"/>
</dbReference>
<accession>A0AAD9Z3T3</accession>